<dbReference type="InterPro" id="IPR009057">
    <property type="entry name" value="Homeodomain-like_sf"/>
</dbReference>
<comment type="caution">
    <text evidence="6">The sequence shown here is derived from an EMBL/GenBank/DDBJ whole genome shotgun (WGS) entry which is preliminary data.</text>
</comment>
<dbReference type="Proteomes" id="UP000557717">
    <property type="component" value="Unassembled WGS sequence"/>
</dbReference>
<keyword evidence="2" id="KW-0238">DNA-binding</keyword>
<dbReference type="PROSITE" id="PS00041">
    <property type="entry name" value="HTH_ARAC_FAMILY_1"/>
    <property type="match status" value="2"/>
</dbReference>
<evidence type="ECO:0000259" key="4">
    <source>
        <dbReference type="PROSITE" id="PS01124"/>
    </source>
</evidence>
<dbReference type="GO" id="GO:0003723">
    <property type="term" value="F:RNA binding"/>
    <property type="evidence" value="ECO:0007669"/>
    <property type="project" value="InterPro"/>
</dbReference>
<dbReference type="InterPro" id="IPR003652">
    <property type="entry name" value="Ataxin_AXH_dom"/>
</dbReference>
<dbReference type="Pfam" id="PF12833">
    <property type="entry name" value="HTH_18"/>
    <property type="match status" value="1"/>
</dbReference>
<dbReference type="GO" id="GO:0043565">
    <property type="term" value="F:sequence-specific DNA binding"/>
    <property type="evidence" value="ECO:0007669"/>
    <property type="project" value="InterPro"/>
</dbReference>
<protein>
    <submittedName>
        <fullName evidence="6">AraC family transcriptional regulator</fullName>
    </submittedName>
</protein>
<dbReference type="PRINTS" id="PR00032">
    <property type="entry name" value="HTHARAC"/>
</dbReference>
<dbReference type="Gene3D" id="1.10.10.60">
    <property type="entry name" value="Homeodomain-like"/>
    <property type="match status" value="2"/>
</dbReference>
<organism evidence="6 7">
    <name type="scientific">Haloferula luteola</name>
    <dbReference type="NCBI Taxonomy" id="595692"/>
    <lineage>
        <taxon>Bacteria</taxon>
        <taxon>Pseudomonadati</taxon>
        <taxon>Verrucomicrobiota</taxon>
        <taxon>Verrucomicrobiia</taxon>
        <taxon>Verrucomicrobiales</taxon>
        <taxon>Verrucomicrobiaceae</taxon>
        <taxon>Haloferula</taxon>
    </lineage>
</organism>
<evidence type="ECO:0000313" key="6">
    <source>
        <dbReference type="EMBL" id="MBB5350941.1"/>
    </source>
</evidence>
<dbReference type="InterPro" id="IPR018062">
    <property type="entry name" value="HTH_AraC-typ_CS"/>
</dbReference>
<dbReference type="PROSITE" id="PS01124">
    <property type="entry name" value="HTH_ARAC_FAMILY_2"/>
    <property type="match status" value="1"/>
</dbReference>
<dbReference type="PANTHER" id="PTHR46796">
    <property type="entry name" value="HTH-TYPE TRANSCRIPTIONAL ACTIVATOR RHAS-RELATED"/>
    <property type="match status" value="1"/>
</dbReference>
<dbReference type="InterPro" id="IPR020449">
    <property type="entry name" value="Tscrpt_reg_AraC-type_HTH"/>
</dbReference>
<dbReference type="EMBL" id="JACHFD010000004">
    <property type="protein sequence ID" value="MBB5350941.1"/>
    <property type="molecule type" value="Genomic_DNA"/>
</dbReference>
<proteinExistence type="predicted"/>
<feature type="domain" description="HTH araC/xylS-type" evidence="4">
    <location>
        <begin position="225"/>
        <end position="323"/>
    </location>
</feature>
<keyword evidence="3" id="KW-0804">Transcription</keyword>
<evidence type="ECO:0000256" key="2">
    <source>
        <dbReference type="ARBA" id="ARBA00023125"/>
    </source>
</evidence>
<reference evidence="6 7" key="1">
    <citation type="submission" date="2020-08" db="EMBL/GenBank/DDBJ databases">
        <title>Genomic Encyclopedia of Type Strains, Phase IV (KMG-IV): sequencing the most valuable type-strain genomes for metagenomic binning, comparative biology and taxonomic classification.</title>
        <authorList>
            <person name="Goeker M."/>
        </authorList>
    </citation>
    <scope>NUCLEOTIDE SEQUENCE [LARGE SCALE GENOMIC DNA]</scope>
    <source>
        <strain evidence="6 7">YC6886</strain>
    </source>
</reference>
<gene>
    <name evidence="6" type="ORF">HNR46_001175</name>
</gene>
<dbReference type="InterPro" id="IPR050204">
    <property type="entry name" value="AraC_XylS_family_regulators"/>
</dbReference>
<keyword evidence="7" id="KW-1185">Reference proteome</keyword>
<name>A0A840VDM2_9BACT</name>
<evidence type="ECO:0000313" key="7">
    <source>
        <dbReference type="Proteomes" id="UP000557717"/>
    </source>
</evidence>
<dbReference type="PROSITE" id="PS51148">
    <property type="entry name" value="AXH"/>
    <property type="match status" value="1"/>
</dbReference>
<sequence length="339" mass="38447">MPLTFSPLRSLAETNKFATVIVMEIPLRTSAKKQRKFLPGRLLYLGEGAAWKDILVEIHDRNLDERPTLIPAVAEPQLIWQMSGHVLCSDRDLDGNWNTHESEPGVLFLSTSPEPYELKWKALGKDPLVVMHVTLGLPFFARAAQELDGPSAKIPRLKEINAFRDPTIISFLEMLRREVSEQKTASISFVQGIAQSLATYLVRTYRDDETRTPHRSPALPAFHLLRVLKLMDASIEEGIHVGKLAEAVQMSEAHFSRLFKRNTGFSPSHYFIRQRVAKAQELLRETHKPIIEIGSDVGYGNPSHFAHVFRKETGITPSEYRERTIEDLPTEDFSRISIA</sequence>
<feature type="domain" description="AXH" evidence="5">
    <location>
        <begin position="297"/>
        <end position="339"/>
    </location>
</feature>
<dbReference type="GO" id="GO:0003700">
    <property type="term" value="F:DNA-binding transcription factor activity"/>
    <property type="evidence" value="ECO:0007669"/>
    <property type="project" value="InterPro"/>
</dbReference>
<dbReference type="RefSeq" id="WP_184016665.1">
    <property type="nucleotide sequence ID" value="NZ_JACHFD010000004.1"/>
</dbReference>
<dbReference type="SUPFAM" id="SSF46689">
    <property type="entry name" value="Homeodomain-like"/>
    <property type="match status" value="2"/>
</dbReference>
<accession>A0A840VDM2</accession>
<keyword evidence="1" id="KW-0805">Transcription regulation</keyword>
<dbReference type="SMART" id="SM00342">
    <property type="entry name" value="HTH_ARAC"/>
    <property type="match status" value="1"/>
</dbReference>
<dbReference type="InterPro" id="IPR018060">
    <property type="entry name" value="HTH_AraC"/>
</dbReference>
<dbReference type="PANTHER" id="PTHR46796:SF6">
    <property type="entry name" value="ARAC SUBFAMILY"/>
    <property type="match status" value="1"/>
</dbReference>
<evidence type="ECO:0000256" key="3">
    <source>
        <dbReference type="ARBA" id="ARBA00023163"/>
    </source>
</evidence>
<dbReference type="AlphaFoldDB" id="A0A840VDM2"/>
<evidence type="ECO:0000259" key="5">
    <source>
        <dbReference type="PROSITE" id="PS51148"/>
    </source>
</evidence>
<evidence type="ECO:0000256" key="1">
    <source>
        <dbReference type="ARBA" id="ARBA00023015"/>
    </source>
</evidence>